<protein>
    <submittedName>
        <fullName evidence="2">Uncharacterized protein</fullName>
    </submittedName>
</protein>
<dbReference type="RefSeq" id="WP_349134776.1">
    <property type="nucleotide sequence ID" value="NZ_JBBMFF010000116.1"/>
</dbReference>
<name>A0ABV1G3T2_9FIRM</name>
<evidence type="ECO:0000313" key="2">
    <source>
        <dbReference type="EMBL" id="MEQ2510073.1"/>
    </source>
</evidence>
<sequence>MHQTKFHLPVTGSYTACCVRFIECLVLLAGMLILLTGCARPKRDLKIAVSPSDKSLIDLASGTYDETQLLELVGLQGSMDEIHAKYPMECVRKISDTYRAAYLGDGSIAVLLFDASGDRLTGKIYSTRLLKTDFDNVKQGIQLEEVRAIDPDGEYLFLYTGRNDVPKVSSHYTKDGYLITIEYDESNAVVSVEQELV</sequence>
<organism evidence="2 3">
    <name type="scientific">Faecousia intestinalis</name>
    <dbReference type="NCBI Taxonomy" id="3133167"/>
    <lineage>
        <taxon>Bacteria</taxon>
        <taxon>Bacillati</taxon>
        <taxon>Bacillota</taxon>
        <taxon>Clostridia</taxon>
        <taxon>Eubacteriales</taxon>
        <taxon>Oscillospiraceae</taxon>
        <taxon>Faecousia</taxon>
    </lineage>
</organism>
<feature type="transmembrane region" description="Helical" evidence="1">
    <location>
        <begin position="12"/>
        <end position="35"/>
    </location>
</feature>
<dbReference type="Proteomes" id="UP001491552">
    <property type="component" value="Unassembled WGS sequence"/>
</dbReference>
<reference evidence="2 3" key="1">
    <citation type="submission" date="2024-03" db="EMBL/GenBank/DDBJ databases">
        <title>Human intestinal bacterial collection.</title>
        <authorList>
            <person name="Pauvert C."/>
            <person name="Hitch T.C.A."/>
            <person name="Clavel T."/>
        </authorList>
    </citation>
    <scope>NUCLEOTIDE SEQUENCE [LARGE SCALE GENOMIC DNA]</scope>
    <source>
        <strain evidence="2 3">CLA-AA-H192</strain>
    </source>
</reference>
<comment type="caution">
    <text evidence="2">The sequence shown here is derived from an EMBL/GenBank/DDBJ whole genome shotgun (WGS) entry which is preliminary data.</text>
</comment>
<keyword evidence="1" id="KW-0812">Transmembrane</keyword>
<evidence type="ECO:0000313" key="3">
    <source>
        <dbReference type="Proteomes" id="UP001491552"/>
    </source>
</evidence>
<gene>
    <name evidence="2" type="ORF">WMO66_02215</name>
</gene>
<proteinExistence type="predicted"/>
<dbReference type="EMBL" id="JBBMFF010000116">
    <property type="protein sequence ID" value="MEQ2510073.1"/>
    <property type="molecule type" value="Genomic_DNA"/>
</dbReference>
<keyword evidence="3" id="KW-1185">Reference proteome</keyword>
<accession>A0ABV1G3T2</accession>
<keyword evidence="1" id="KW-0472">Membrane</keyword>
<keyword evidence="1" id="KW-1133">Transmembrane helix</keyword>
<evidence type="ECO:0000256" key="1">
    <source>
        <dbReference type="SAM" id="Phobius"/>
    </source>
</evidence>